<keyword evidence="3" id="KW-1185">Reference proteome</keyword>
<dbReference type="EMBL" id="LMTZ01000045">
    <property type="protein sequence ID" value="KST68797.1"/>
    <property type="molecule type" value="Genomic_DNA"/>
</dbReference>
<organism evidence="2 3">
    <name type="scientific">Mastigocoleus testarum BC008</name>
    <dbReference type="NCBI Taxonomy" id="371196"/>
    <lineage>
        <taxon>Bacteria</taxon>
        <taxon>Bacillati</taxon>
        <taxon>Cyanobacteriota</taxon>
        <taxon>Cyanophyceae</taxon>
        <taxon>Nostocales</taxon>
        <taxon>Hapalosiphonaceae</taxon>
        <taxon>Mastigocoleus</taxon>
    </lineage>
</organism>
<gene>
    <name evidence="1" type="ORF">BC008_32440</name>
    <name evidence="2" type="ORF">BC008_34125</name>
</gene>
<dbReference type="EMBL" id="LMTZ01000077">
    <property type="protein sequence ID" value="KST68134.1"/>
    <property type="molecule type" value="Genomic_DNA"/>
</dbReference>
<evidence type="ECO:0000313" key="3">
    <source>
        <dbReference type="Proteomes" id="UP000053372"/>
    </source>
</evidence>
<sequence length="80" mass="9069">MGVGPVKNSSSTLRHLWSVVEETQASILLEFSDTELIEQLLGQLEEKRLDRVEAKTIKTYIRSRLPLIRDIAASRQMSSV</sequence>
<dbReference type="AlphaFoldDB" id="A0A0V7ZVX6"/>
<dbReference type="OrthoDB" id="517056at2"/>
<reference evidence="2 3" key="1">
    <citation type="journal article" date="2015" name="Genome Announc.">
        <title>Draft Genome of the Euendolithic (true boring) Cyanobacterium Mastigocoleus testarum strain BC008.</title>
        <authorList>
            <person name="Guida B.S."/>
            <person name="Garcia-Pichel F."/>
        </authorList>
    </citation>
    <scope>NUCLEOTIDE SEQUENCE [LARGE SCALE GENOMIC DNA]</scope>
    <source>
        <strain evidence="2 3">BC008</strain>
    </source>
</reference>
<proteinExistence type="predicted"/>
<evidence type="ECO:0000313" key="2">
    <source>
        <dbReference type="EMBL" id="KST68797.1"/>
    </source>
</evidence>
<protein>
    <submittedName>
        <fullName evidence="2">Uncharacterized protein</fullName>
    </submittedName>
</protein>
<name>A0A0V7ZVX6_9CYAN</name>
<comment type="caution">
    <text evidence="2">The sequence shown here is derived from an EMBL/GenBank/DDBJ whole genome shotgun (WGS) entry which is preliminary data.</text>
</comment>
<dbReference type="Proteomes" id="UP000053372">
    <property type="component" value="Unassembled WGS sequence"/>
</dbReference>
<accession>A0A0V7ZVX6</accession>
<evidence type="ECO:0000313" key="1">
    <source>
        <dbReference type="EMBL" id="KST68134.1"/>
    </source>
</evidence>